<dbReference type="GO" id="GO:0046677">
    <property type="term" value="P:response to antibiotic"/>
    <property type="evidence" value="ECO:0007669"/>
    <property type="project" value="InterPro"/>
</dbReference>
<dbReference type="PROSITE" id="PS51257">
    <property type="entry name" value="PROKAR_LIPOPROTEIN"/>
    <property type="match status" value="1"/>
</dbReference>
<dbReference type="AlphaFoldDB" id="A0A845QZS7"/>
<comment type="caution">
    <text evidence="1">The sequence shown here is derived from an EMBL/GenBank/DDBJ whole genome shotgun (WGS) entry which is preliminary data.</text>
</comment>
<dbReference type="InterPro" id="IPR007815">
    <property type="entry name" value="Emycin_Estase"/>
</dbReference>
<name>A0A845QZS7_9CLOT</name>
<evidence type="ECO:0008006" key="3">
    <source>
        <dbReference type="Google" id="ProtNLM"/>
    </source>
</evidence>
<gene>
    <name evidence="1" type="ORF">D3Z33_07470</name>
</gene>
<dbReference type="Gene3D" id="3.30.1870.10">
    <property type="entry name" value="EreA-like, domain 2"/>
    <property type="match status" value="1"/>
</dbReference>
<organism evidence="1 2">
    <name type="scientific">Senegalia massiliensis</name>
    <dbReference type="NCBI Taxonomy" id="1720316"/>
    <lineage>
        <taxon>Bacteria</taxon>
        <taxon>Bacillati</taxon>
        <taxon>Bacillota</taxon>
        <taxon>Clostridia</taxon>
        <taxon>Eubacteriales</taxon>
        <taxon>Clostridiaceae</taxon>
        <taxon>Senegalia</taxon>
    </lineage>
</organism>
<sequence length="430" mass="50988">MGIMMNKIKYLILILVLIITLIGCNNENTEQAVTSEDELIKEYLQKNYSEIDLKDENEFKDLEIMDSDLKGKEIFFTAEMHGVKANAELEMKFLKYFKEKADFKYYLLENSYSNAHFINKYLDTGDIQILEEMYEPLKGTFAWNKDGYNHWKKLYEYNKSLPKSKKIKVIGVDIEHSTANAYKFLLDVLPKKEIPEQIKESVENIQNTFDKIDSPRDKRAFETSLKLQKDIIKKESIYKEYLDENFSEFKLVNKNIIYSFEAYEHQDNQINWNNTRDKMIYENFKCIQQELPKGKYYGQWGMSHTYQNPHNDVKWFASYLNEEDSLFKDEILTIVYNYDDCNQMLPLKGGSYDNNDFSFIFPEIKETNNLIDNDFNIYKLNSDGTPFSDIKMSPDFNNDKLEESMLEFFQYIVAIRNSKATEPLKNVEIK</sequence>
<accession>A0A845QZS7</accession>
<dbReference type="Proteomes" id="UP000467132">
    <property type="component" value="Unassembled WGS sequence"/>
</dbReference>
<dbReference type="Pfam" id="PF05139">
    <property type="entry name" value="Erythro_esteras"/>
    <property type="match status" value="1"/>
</dbReference>
<keyword evidence="2" id="KW-1185">Reference proteome</keyword>
<protein>
    <recommendedName>
        <fullName evidence="3">Erythromycin esterase</fullName>
    </recommendedName>
</protein>
<evidence type="ECO:0000313" key="1">
    <source>
        <dbReference type="EMBL" id="NBI06698.1"/>
    </source>
</evidence>
<reference evidence="1 2" key="1">
    <citation type="submission" date="2018-08" db="EMBL/GenBank/DDBJ databases">
        <title>Murine metabolic-syndrome-specific gut microbial biobank.</title>
        <authorList>
            <person name="Liu C."/>
        </authorList>
    </citation>
    <scope>NUCLEOTIDE SEQUENCE [LARGE SCALE GENOMIC DNA]</scope>
    <source>
        <strain evidence="1 2">583</strain>
    </source>
</reference>
<evidence type="ECO:0000313" key="2">
    <source>
        <dbReference type="Proteomes" id="UP000467132"/>
    </source>
</evidence>
<dbReference type="SUPFAM" id="SSF159501">
    <property type="entry name" value="EreA/ChaN-like"/>
    <property type="match status" value="1"/>
</dbReference>
<dbReference type="EMBL" id="QXXA01000007">
    <property type="protein sequence ID" value="NBI06698.1"/>
    <property type="molecule type" value="Genomic_DNA"/>
</dbReference>
<proteinExistence type="predicted"/>